<protein>
    <submittedName>
        <fullName evidence="1">Pentatricopeptide repeat-containing protein, chloroplastic</fullName>
    </submittedName>
</protein>
<dbReference type="PANTHER" id="PTHR47926:SF456">
    <property type="entry name" value="PENTATRICOPEPTIDE REPEAT-CONTAINING PROTEIN ELI1, CHLOROPLASTIC"/>
    <property type="match status" value="1"/>
</dbReference>
<reference evidence="1 2" key="1">
    <citation type="submission" date="2018-09" db="EMBL/GenBank/DDBJ databases">
        <title>A high-quality reference genome of wild soybean provides a powerful tool to mine soybean genomes.</title>
        <authorList>
            <person name="Xie M."/>
            <person name="Chung C.Y.L."/>
            <person name="Li M.-W."/>
            <person name="Wong F.-L."/>
            <person name="Chan T.-F."/>
            <person name="Lam H.-M."/>
        </authorList>
    </citation>
    <scope>NUCLEOTIDE SEQUENCE [LARGE SCALE GENOMIC DNA]</scope>
    <source>
        <strain evidence="2">cv. W05</strain>
        <tissue evidence="1">Hypocotyl of etiolated seedlings</tissue>
    </source>
</reference>
<dbReference type="CDD" id="cd06222">
    <property type="entry name" value="RNase_H_like"/>
    <property type="match status" value="1"/>
</dbReference>
<comment type="caution">
    <text evidence="1">The sequence shown here is derived from an EMBL/GenBank/DDBJ whole genome shotgun (WGS) entry which is preliminary data.</text>
</comment>
<dbReference type="PANTHER" id="PTHR47926">
    <property type="entry name" value="PENTATRICOPEPTIDE REPEAT-CONTAINING PROTEIN"/>
    <property type="match status" value="1"/>
</dbReference>
<proteinExistence type="predicted"/>
<dbReference type="InterPro" id="IPR046960">
    <property type="entry name" value="PPR_At4g14850-like_plant"/>
</dbReference>
<dbReference type="GO" id="GO:0003723">
    <property type="term" value="F:RNA binding"/>
    <property type="evidence" value="ECO:0007669"/>
    <property type="project" value="InterPro"/>
</dbReference>
<dbReference type="Proteomes" id="UP000289340">
    <property type="component" value="Chromosome 1"/>
</dbReference>
<evidence type="ECO:0000313" key="2">
    <source>
        <dbReference type="Proteomes" id="UP000289340"/>
    </source>
</evidence>
<name>A0A445M2W8_GLYSO</name>
<dbReference type="AlphaFoldDB" id="A0A445M2W8"/>
<keyword evidence="2" id="KW-1185">Reference proteome</keyword>
<dbReference type="Pfam" id="PF20431">
    <property type="entry name" value="E_motif"/>
    <property type="match status" value="1"/>
</dbReference>
<evidence type="ECO:0000313" key="1">
    <source>
        <dbReference type="EMBL" id="RZC29904.1"/>
    </source>
</evidence>
<dbReference type="InterPro" id="IPR044730">
    <property type="entry name" value="RNase_H-like_dom_plant"/>
</dbReference>
<accession>A0A445M2W8</accession>
<dbReference type="EMBL" id="QZWG01000001">
    <property type="protein sequence ID" value="RZC29904.1"/>
    <property type="molecule type" value="Genomic_DNA"/>
</dbReference>
<dbReference type="GO" id="GO:0009451">
    <property type="term" value="P:RNA modification"/>
    <property type="evidence" value="ECO:0007669"/>
    <property type="project" value="InterPro"/>
</dbReference>
<organism evidence="1 2">
    <name type="scientific">Glycine soja</name>
    <name type="common">Wild soybean</name>
    <dbReference type="NCBI Taxonomy" id="3848"/>
    <lineage>
        <taxon>Eukaryota</taxon>
        <taxon>Viridiplantae</taxon>
        <taxon>Streptophyta</taxon>
        <taxon>Embryophyta</taxon>
        <taxon>Tracheophyta</taxon>
        <taxon>Spermatophyta</taxon>
        <taxon>Magnoliopsida</taxon>
        <taxon>eudicotyledons</taxon>
        <taxon>Gunneridae</taxon>
        <taxon>Pentapetalae</taxon>
        <taxon>rosids</taxon>
        <taxon>fabids</taxon>
        <taxon>Fabales</taxon>
        <taxon>Fabaceae</taxon>
        <taxon>Papilionoideae</taxon>
        <taxon>50 kb inversion clade</taxon>
        <taxon>NPAAA clade</taxon>
        <taxon>indigoferoid/millettioid clade</taxon>
        <taxon>Phaseoleae</taxon>
        <taxon>Glycine</taxon>
        <taxon>Glycine subgen. Soja</taxon>
    </lineage>
</organism>
<gene>
    <name evidence="1" type="ORF">D0Y65_001496</name>
</gene>
<dbReference type="InterPro" id="IPR046848">
    <property type="entry name" value="E_motif"/>
</dbReference>
<sequence length="171" mass="19390">MPVEPNDVIWKTLLSACQNYENLSIGEPVGQQLTQLYSCSPSSYVLLSNIYASLGMWDNVKRVRTEMKEKQLKKIPVIFQDQGLFGYGLCIRNSHGAFVLAKTDCRMESPDAYEAEALSWIKELNYQHVIIELDSKHMVDSVHSNNLNLSDCGVVLQNCRQILSQTLFELS</sequence>